<evidence type="ECO:0000256" key="4">
    <source>
        <dbReference type="ARBA" id="ARBA00022737"/>
    </source>
</evidence>
<dbReference type="PANTHER" id="PTHR43099">
    <property type="entry name" value="UPF0053 PROTEIN YRKA"/>
    <property type="match status" value="1"/>
</dbReference>
<gene>
    <name evidence="13" type="ORF">HC248_02693</name>
</gene>
<evidence type="ECO:0000259" key="12">
    <source>
        <dbReference type="PROSITE" id="PS51846"/>
    </source>
</evidence>
<evidence type="ECO:0000256" key="8">
    <source>
        <dbReference type="PROSITE-ProRule" id="PRU00703"/>
    </source>
</evidence>
<protein>
    <recommendedName>
        <fullName evidence="15">Magnesium and cobalt efflux protein CorC</fullName>
    </recommendedName>
</protein>
<dbReference type="Pfam" id="PF01595">
    <property type="entry name" value="CNNM"/>
    <property type="match status" value="1"/>
</dbReference>
<dbReference type="CDD" id="cd04590">
    <property type="entry name" value="CBS_pair_CorC_HlyC_assoc"/>
    <property type="match status" value="1"/>
</dbReference>
<evidence type="ECO:0000256" key="5">
    <source>
        <dbReference type="ARBA" id="ARBA00022989"/>
    </source>
</evidence>
<evidence type="ECO:0000256" key="2">
    <source>
        <dbReference type="ARBA" id="ARBA00022475"/>
    </source>
</evidence>
<evidence type="ECO:0000313" key="13">
    <source>
        <dbReference type="EMBL" id="QJC57368.1"/>
    </source>
</evidence>
<dbReference type="InterPro" id="IPR044751">
    <property type="entry name" value="Ion_transp-like_CBS"/>
</dbReference>
<dbReference type="PROSITE" id="PS51846">
    <property type="entry name" value="CNNM"/>
    <property type="match status" value="1"/>
</dbReference>
<dbReference type="Pfam" id="PF00571">
    <property type="entry name" value="CBS"/>
    <property type="match status" value="1"/>
</dbReference>
<evidence type="ECO:0000313" key="14">
    <source>
        <dbReference type="Proteomes" id="UP000502041"/>
    </source>
</evidence>
<dbReference type="InterPro" id="IPR046342">
    <property type="entry name" value="CBS_dom_sf"/>
</dbReference>
<keyword evidence="3 9" id="KW-0812">Transmembrane</keyword>
<dbReference type="Pfam" id="PF03471">
    <property type="entry name" value="CorC_HlyC"/>
    <property type="match status" value="1"/>
</dbReference>
<keyword evidence="4" id="KW-0677">Repeat</keyword>
<dbReference type="RefSeq" id="WP_168922892.1">
    <property type="nucleotide sequence ID" value="NZ_CP051461.1"/>
</dbReference>
<evidence type="ECO:0000256" key="9">
    <source>
        <dbReference type="PROSITE-ProRule" id="PRU01193"/>
    </source>
</evidence>
<evidence type="ECO:0000256" key="3">
    <source>
        <dbReference type="ARBA" id="ARBA00022692"/>
    </source>
</evidence>
<dbReference type="Gene3D" id="3.10.580.10">
    <property type="entry name" value="CBS-domain"/>
    <property type="match status" value="1"/>
</dbReference>
<evidence type="ECO:0000259" key="11">
    <source>
        <dbReference type="PROSITE" id="PS51371"/>
    </source>
</evidence>
<dbReference type="KEGG" id="pvac:HC248_02693"/>
<dbReference type="InterPro" id="IPR005170">
    <property type="entry name" value="Transptr-assoc_dom"/>
</dbReference>
<comment type="subcellular location">
    <subcellularLocation>
        <location evidence="1">Cell membrane</location>
        <topology evidence="1">Multi-pass membrane protein</topology>
    </subcellularLocation>
</comment>
<evidence type="ECO:0008006" key="15">
    <source>
        <dbReference type="Google" id="ProtNLM"/>
    </source>
</evidence>
<reference evidence="13 14" key="1">
    <citation type="submission" date="2020-04" db="EMBL/GenBank/DDBJ databases">
        <title>Complete genome of a Psychrophilic, Marine, Gas Vacuolate Bacterium Polaromonas vacuolata KCTC 22033T.</title>
        <authorList>
            <person name="Hwang K."/>
            <person name="Kim K.M."/>
        </authorList>
    </citation>
    <scope>NUCLEOTIDE SEQUENCE [LARGE SCALE GENOMIC DNA]</scope>
    <source>
        <strain evidence="13 14">KCTC 22033</strain>
    </source>
</reference>
<feature type="transmembrane region" description="Helical" evidence="10">
    <location>
        <begin position="98"/>
        <end position="119"/>
    </location>
</feature>
<dbReference type="InterPro" id="IPR051676">
    <property type="entry name" value="UPF0053_domain"/>
</dbReference>
<feature type="domain" description="CNNM transmembrane" evidence="12">
    <location>
        <begin position="1"/>
        <end position="196"/>
    </location>
</feature>
<evidence type="ECO:0000256" key="7">
    <source>
        <dbReference type="ARBA" id="ARBA00023136"/>
    </source>
</evidence>
<dbReference type="SMART" id="SM01091">
    <property type="entry name" value="CorC_HlyC"/>
    <property type="match status" value="1"/>
</dbReference>
<dbReference type="EMBL" id="CP051461">
    <property type="protein sequence ID" value="QJC57368.1"/>
    <property type="molecule type" value="Genomic_DNA"/>
</dbReference>
<evidence type="ECO:0000256" key="6">
    <source>
        <dbReference type="ARBA" id="ARBA00023122"/>
    </source>
</evidence>
<dbReference type="PANTHER" id="PTHR43099:SF5">
    <property type="entry name" value="HLYC_CORC FAMILY TRANSPORTER"/>
    <property type="match status" value="1"/>
</dbReference>
<keyword evidence="2" id="KW-1003">Cell membrane</keyword>
<dbReference type="InterPro" id="IPR000644">
    <property type="entry name" value="CBS_dom"/>
</dbReference>
<dbReference type="GO" id="GO:0005886">
    <property type="term" value="C:plasma membrane"/>
    <property type="evidence" value="ECO:0007669"/>
    <property type="project" value="UniProtKB-SubCell"/>
</dbReference>
<dbReference type="GO" id="GO:0050660">
    <property type="term" value="F:flavin adenine dinucleotide binding"/>
    <property type="evidence" value="ECO:0007669"/>
    <property type="project" value="InterPro"/>
</dbReference>
<dbReference type="InterPro" id="IPR002550">
    <property type="entry name" value="CNNM"/>
</dbReference>
<dbReference type="Proteomes" id="UP000502041">
    <property type="component" value="Chromosome"/>
</dbReference>
<keyword evidence="7 9" id="KW-0472">Membrane</keyword>
<proteinExistence type="predicted"/>
<keyword evidence="14" id="KW-1185">Reference proteome</keyword>
<dbReference type="InterPro" id="IPR036318">
    <property type="entry name" value="FAD-bd_PCMH-like_sf"/>
</dbReference>
<keyword evidence="5 9" id="KW-1133">Transmembrane helix</keyword>
<feature type="domain" description="CBS" evidence="11">
    <location>
        <begin position="305"/>
        <end position="366"/>
    </location>
</feature>
<sequence>MDIFLILFLTLLNGVFALSEMALASSRKARLSAMSEAGDKGAESAIVLLSNPTQFLSSVQVGITSIGMINGIIGEAAFSGGLAEWLQGFGIASRAAEISATALVVAVITFLTIVFGELVPKRIGQLYPEPVARLVSRPMMWVATGFKPFVGLLSLSTLGVLKLLRIDNSAGRAVTEEEIAASLEEGVDAGLIEEHEHQMVQNVFLLDDRLLTSLMLPRSDIAWLEATDTVTQAIAKAGATGHSWYPVCRGGLDDVVGVVNVATLLALRWQLDPKPNDFASGGLPMATAAATAPAALRSPDTERIASYVVPAVFVPETLTGMELLEQLRERSTRMVLVVDEYGVVQGLMTPMDMLEAITGELRPHAETDAWATEREDGSWLIDGVMPISELKARLDIRELPEESRGRYNTVAGLLQSISGRLLKTGETVDCVNWRFEVVDLDGKRIDKVLVTSLELVEATGLNVLR</sequence>
<dbReference type="SUPFAM" id="SSF56176">
    <property type="entry name" value="FAD-binding/transporter-associated domain-like"/>
    <property type="match status" value="1"/>
</dbReference>
<organism evidence="13 14">
    <name type="scientific">Polaromonas vacuolata</name>
    <dbReference type="NCBI Taxonomy" id="37448"/>
    <lineage>
        <taxon>Bacteria</taxon>
        <taxon>Pseudomonadati</taxon>
        <taxon>Pseudomonadota</taxon>
        <taxon>Betaproteobacteria</taxon>
        <taxon>Burkholderiales</taxon>
        <taxon>Comamonadaceae</taxon>
        <taxon>Polaromonas</taxon>
    </lineage>
</organism>
<feature type="transmembrane region" description="Helical" evidence="10">
    <location>
        <begin position="139"/>
        <end position="164"/>
    </location>
</feature>
<keyword evidence="6 8" id="KW-0129">CBS domain</keyword>
<evidence type="ECO:0000256" key="1">
    <source>
        <dbReference type="ARBA" id="ARBA00004651"/>
    </source>
</evidence>
<dbReference type="InterPro" id="IPR016169">
    <property type="entry name" value="FAD-bd_PCMH_sub2"/>
</dbReference>
<dbReference type="Gene3D" id="3.30.465.10">
    <property type="match status" value="1"/>
</dbReference>
<dbReference type="AlphaFoldDB" id="A0A6H2HBV9"/>
<evidence type="ECO:0000256" key="10">
    <source>
        <dbReference type="SAM" id="Phobius"/>
    </source>
</evidence>
<dbReference type="PROSITE" id="PS51371">
    <property type="entry name" value="CBS"/>
    <property type="match status" value="1"/>
</dbReference>
<name>A0A6H2HBV9_9BURK</name>
<dbReference type="SUPFAM" id="SSF54631">
    <property type="entry name" value="CBS-domain pair"/>
    <property type="match status" value="1"/>
</dbReference>
<accession>A0A6H2HBV9</accession>
<feature type="transmembrane region" description="Helical" evidence="10">
    <location>
        <begin position="61"/>
        <end position="86"/>
    </location>
</feature>